<accession>A0ABP8NWT8</accession>
<evidence type="ECO:0000313" key="2">
    <source>
        <dbReference type="Proteomes" id="UP001501183"/>
    </source>
</evidence>
<gene>
    <name evidence="1" type="ORF">GCM10023094_16370</name>
</gene>
<protein>
    <submittedName>
        <fullName evidence="1">Uncharacterized protein</fullName>
    </submittedName>
</protein>
<name>A0ABP8NWT8_9NOCA</name>
<dbReference type="EMBL" id="BAABFB010000029">
    <property type="protein sequence ID" value="GAA4476450.1"/>
    <property type="molecule type" value="Genomic_DNA"/>
</dbReference>
<sequence>MAVLLTDVNCITAPVPRWPIDPVRVGRSRGTGLRVVYVDFAVPQSIRACERGRARPRARAGRAGGDRAGVGEAFHLGCLSGWGVVAES</sequence>
<organism evidence="1 2">
    <name type="scientific">Rhodococcus olei</name>
    <dbReference type="NCBI Taxonomy" id="2161675"/>
    <lineage>
        <taxon>Bacteria</taxon>
        <taxon>Bacillati</taxon>
        <taxon>Actinomycetota</taxon>
        <taxon>Actinomycetes</taxon>
        <taxon>Mycobacteriales</taxon>
        <taxon>Nocardiaceae</taxon>
        <taxon>Rhodococcus</taxon>
    </lineage>
</organism>
<comment type="caution">
    <text evidence="1">The sequence shown here is derived from an EMBL/GenBank/DDBJ whole genome shotgun (WGS) entry which is preliminary data.</text>
</comment>
<proteinExistence type="predicted"/>
<dbReference type="Proteomes" id="UP001501183">
    <property type="component" value="Unassembled WGS sequence"/>
</dbReference>
<reference evidence="2" key="1">
    <citation type="journal article" date="2019" name="Int. J. Syst. Evol. Microbiol.">
        <title>The Global Catalogue of Microorganisms (GCM) 10K type strain sequencing project: providing services to taxonomists for standard genome sequencing and annotation.</title>
        <authorList>
            <consortium name="The Broad Institute Genomics Platform"/>
            <consortium name="The Broad Institute Genome Sequencing Center for Infectious Disease"/>
            <person name="Wu L."/>
            <person name="Ma J."/>
        </authorList>
    </citation>
    <scope>NUCLEOTIDE SEQUENCE [LARGE SCALE GENOMIC DNA]</scope>
    <source>
        <strain evidence="2">JCM 32206</strain>
    </source>
</reference>
<evidence type="ECO:0000313" key="1">
    <source>
        <dbReference type="EMBL" id="GAA4476450.1"/>
    </source>
</evidence>
<keyword evidence="2" id="KW-1185">Reference proteome</keyword>